<keyword evidence="2" id="KW-1185">Reference proteome</keyword>
<gene>
    <name evidence="1" type="ORF">GALMADRAFT_154971</name>
</gene>
<accession>A0A067T6F3</accession>
<protein>
    <recommendedName>
        <fullName evidence="3">F-box domain-containing protein</fullName>
    </recommendedName>
</protein>
<dbReference type="AlphaFoldDB" id="A0A067T6F3"/>
<dbReference type="OrthoDB" id="3066903at2759"/>
<proteinExistence type="predicted"/>
<dbReference type="EMBL" id="KL142375">
    <property type="protein sequence ID" value="KDR77922.1"/>
    <property type="molecule type" value="Genomic_DNA"/>
</dbReference>
<dbReference type="Proteomes" id="UP000027222">
    <property type="component" value="Unassembled WGS sequence"/>
</dbReference>
<dbReference type="Gene3D" id="1.20.1280.50">
    <property type="match status" value="1"/>
</dbReference>
<evidence type="ECO:0000313" key="2">
    <source>
        <dbReference type="Proteomes" id="UP000027222"/>
    </source>
</evidence>
<evidence type="ECO:0008006" key="3">
    <source>
        <dbReference type="Google" id="ProtNLM"/>
    </source>
</evidence>
<evidence type="ECO:0000313" key="1">
    <source>
        <dbReference type="EMBL" id="KDR77922.1"/>
    </source>
</evidence>
<dbReference type="HOGENOM" id="CLU_030662_0_0_1"/>
<sequence>METSGAVTTMNQDVYPHRRTTVNNLAPDILWLIFMFNTIPVDYSPLSRAPNNLPLLTVARRTSQVCHSWRQITLDSSSLWGRLVDLNVLFENNRGWVDEVLLRAKDAPLWITGKVRPEYLNDALFFSLVERNWERVQKIEVSTYGIRNDDVRWNVCLRPAPALKDFGVYIESCEYLLNDSQDPVFANDAPSLRNFGSFQIPFPIDAPWLSELKNITFPQTWSMTQVLDLCSRMPCLVELIADHTSPFTLNSAYSDSLPHINLPHLIYITLRGELRTCLKFLEHITASPACLVSMASFDHNTKTLTPTVVESTPKILSRWVTDYFTHYEVNRVRLQKSRFGVVFEADFNLLSDDWGFLSDFHCWDAYKPDAELSLLASFVPMSSMMSRYSLVTELRVDFAIPPSLYSAWKFIFDCLPSIEVLKASHSSFQHLIVLESMKGARVPNFPALRELEIFIETEGDTGVVDLTDIPAFLKWYKCAGKPLALLTLVDTQGEREMNIGVLNCKETKGMTMRRKTRQPGKRRGP</sequence>
<organism evidence="1 2">
    <name type="scientific">Galerina marginata (strain CBS 339.88)</name>
    <dbReference type="NCBI Taxonomy" id="685588"/>
    <lineage>
        <taxon>Eukaryota</taxon>
        <taxon>Fungi</taxon>
        <taxon>Dikarya</taxon>
        <taxon>Basidiomycota</taxon>
        <taxon>Agaricomycotina</taxon>
        <taxon>Agaricomycetes</taxon>
        <taxon>Agaricomycetidae</taxon>
        <taxon>Agaricales</taxon>
        <taxon>Agaricineae</taxon>
        <taxon>Strophariaceae</taxon>
        <taxon>Galerina</taxon>
    </lineage>
</organism>
<name>A0A067T6F3_GALM3</name>
<reference evidence="2" key="1">
    <citation type="journal article" date="2014" name="Proc. Natl. Acad. Sci. U.S.A.">
        <title>Extensive sampling of basidiomycete genomes demonstrates inadequacy of the white-rot/brown-rot paradigm for wood decay fungi.</title>
        <authorList>
            <person name="Riley R."/>
            <person name="Salamov A.A."/>
            <person name="Brown D.W."/>
            <person name="Nagy L.G."/>
            <person name="Floudas D."/>
            <person name="Held B.W."/>
            <person name="Levasseur A."/>
            <person name="Lombard V."/>
            <person name="Morin E."/>
            <person name="Otillar R."/>
            <person name="Lindquist E.A."/>
            <person name="Sun H."/>
            <person name="LaButti K.M."/>
            <person name="Schmutz J."/>
            <person name="Jabbour D."/>
            <person name="Luo H."/>
            <person name="Baker S.E."/>
            <person name="Pisabarro A.G."/>
            <person name="Walton J.D."/>
            <person name="Blanchette R.A."/>
            <person name="Henrissat B."/>
            <person name="Martin F."/>
            <person name="Cullen D."/>
            <person name="Hibbett D.S."/>
            <person name="Grigoriev I.V."/>
        </authorList>
    </citation>
    <scope>NUCLEOTIDE SEQUENCE [LARGE SCALE GENOMIC DNA]</scope>
    <source>
        <strain evidence="2">CBS 339.88</strain>
    </source>
</reference>